<gene>
    <name evidence="2" type="ORF">IWZ03DRAFT_366877</name>
</gene>
<sequence length="97" mass="11131">MSSVAVFSLWHLRLFRATVMCLSVKNYHGPHRHCPRTRLIWLATRVDHPYVTTKSTASASPTTAVPEGRCHGRPFRVWTLSVTWQAGQVHLRQLRVL</sequence>
<keyword evidence="1" id="KW-0732">Signal</keyword>
<keyword evidence="3" id="KW-1185">Reference proteome</keyword>
<evidence type="ECO:0000313" key="2">
    <source>
        <dbReference type="EMBL" id="KAK7524321.1"/>
    </source>
</evidence>
<proteinExistence type="predicted"/>
<evidence type="ECO:0008006" key="4">
    <source>
        <dbReference type="Google" id="ProtNLM"/>
    </source>
</evidence>
<evidence type="ECO:0000256" key="1">
    <source>
        <dbReference type="SAM" id="SignalP"/>
    </source>
</evidence>
<dbReference type="EMBL" id="JBBPHU010000001">
    <property type="protein sequence ID" value="KAK7524321.1"/>
    <property type="molecule type" value="Genomic_DNA"/>
</dbReference>
<dbReference type="Proteomes" id="UP001363622">
    <property type="component" value="Unassembled WGS sequence"/>
</dbReference>
<comment type="caution">
    <text evidence="2">The sequence shown here is derived from an EMBL/GenBank/DDBJ whole genome shotgun (WGS) entry which is preliminary data.</text>
</comment>
<name>A0ABR1L3U7_9PEZI</name>
<feature type="non-terminal residue" evidence="2">
    <location>
        <position position="97"/>
    </location>
</feature>
<feature type="signal peptide" evidence="1">
    <location>
        <begin position="1"/>
        <end position="17"/>
    </location>
</feature>
<evidence type="ECO:0000313" key="3">
    <source>
        <dbReference type="Proteomes" id="UP001363622"/>
    </source>
</evidence>
<accession>A0ABR1L3U7</accession>
<organism evidence="2 3">
    <name type="scientific">Phyllosticta citriasiana</name>
    <dbReference type="NCBI Taxonomy" id="595635"/>
    <lineage>
        <taxon>Eukaryota</taxon>
        <taxon>Fungi</taxon>
        <taxon>Dikarya</taxon>
        <taxon>Ascomycota</taxon>
        <taxon>Pezizomycotina</taxon>
        <taxon>Dothideomycetes</taxon>
        <taxon>Dothideomycetes incertae sedis</taxon>
        <taxon>Botryosphaeriales</taxon>
        <taxon>Phyllostictaceae</taxon>
        <taxon>Phyllosticta</taxon>
    </lineage>
</organism>
<feature type="chain" id="PRO_5046301820" description="Secreted protein" evidence="1">
    <location>
        <begin position="18"/>
        <end position="97"/>
    </location>
</feature>
<protein>
    <recommendedName>
        <fullName evidence="4">Secreted protein</fullName>
    </recommendedName>
</protein>
<reference evidence="2 3" key="1">
    <citation type="submission" date="2024-04" db="EMBL/GenBank/DDBJ databases">
        <title>Phyllosticta paracitricarpa is synonymous to the EU quarantine fungus P. citricarpa based on phylogenomic analyses.</title>
        <authorList>
            <consortium name="Lawrence Berkeley National Laboratory"/>
            <person name="Van Ingen-Buijs V.A."/>
            <person name="Van Westerhoven A.C."/>
            <person name="Haridas S."/>
            <person name="Skiadas P."/>
            <person name="Martin F."/>
            <person name="Groenewald J.Z."/>
            <person name="Crous P.W."/>
            <person name="Seidl M.F."/>
        </authorList>
    </citation>
    <scope>NUCLEOTIDE SEQUENCE [LARGE SCALE GENOMIC DNA]</scope>
    <source>
        <strain evidence="2 3">CBS 123371</strain>
    </source>
</reference>